<feature type="compositionally biased region" description="Polar residues" evidence="1">
    <location>
        <begin position="520"/>
        <end position="529"/>
    </location>
</feature>
<protein>
    <submittedName>
        <fullName evidence="2">Uncharacterized protein</fullName>
    </submittedName>
</protein>
<feature type="region of interest" description="Disordered" evidence="1">
    <location>
        <begin position="1"/>
        <end position="25"/>
    </location>
</feature>
<evidence type="ECO:0000313" key="2">
    <source>
        <dbReference type="EMBL" id="KAJ5190236.1"/>
    </source>
</evidence>
<comment type="caution">
    <text evidence="2">The sequence shown here is derived from an EMBL/GenBank/DDBJ whole genome shotgun (WGS) entry which is preliminary data.</text>
</comment>
<dbReference type="AlphaFoldDB" id="A0A9W9J6Q6"/>
<dbReference type="EMBL" id="JAPQKR010000016">
    <property type="protein sequence ID" value="KAJ5190236.1"/>
    <property type="molecule type" value="Genomic_DNA"/>
</dbReference>
<feature type="compositionally biased region" description="Basic and acidic residues" evidence="1">
    <location>
        <begin position="1"/>
        <end position="18"/>
    </location>
</feature>
<organism evidence="2 3">
    <name type="scientific">Penicillium cinerascens</name>
    <dbReference type="NCBI Taxonomy" id="70096"/>
    <lineage>
        <taxon>Eukaryota</taxon>
        <taxon>Fungi</taxon>
        <taxon>Dikarya</taxon>
        <taxon>Ascomycota</taxon>
        <taxon>Pezizomycotina</taxon>
        <taxon>Eurotiomycetes</taxon>
        <taxon>Eurotiomycetidae</taxon>
        <taxon>Eurotiales</taxon>
        <taxon>Aspergillaceae</taxon>
        <taxon>Penicillium</taxon>
    </lineage>
</organism>
<feature type="compositionally biased region" description="Basic and acidic residues" evidence="1">
    <location>
        <begin position="501"/>
        <end position="512"/>
    </location>
</feature>
<keyword evidence="3" id="KW-1185">Reference proteome</keyword>
<dbReference type="Proteomes" id="UP001150904">
    <property type="component" value="Unassembled WGS sequence"/>
</dbReference>
<evidence type="ECO:0000256" key="1">
    <source>
        <dbReference type="SAM" id="MobiDB-lite"/>
    </source>
</evidence>
<proteinExistence type="predicted"/>
<feature type="region of interest" description="Disordered" evidence="1">
    <location>
        <begin position="490"/>
        <end position="529"/>
    </location>
</feature>
<feature type="region of interest" description="Disordered" evidence="1">
    <location>
        <begin position="326"/>
        <end position="352"/>
    </location>
</feature>
<name>A0A9W9J6Q6_9EURO</name>
<feature type="region of interest" description="Disordered" evidence="1">
    <location>
        <begin position="301"/>
        <end position="320"/>
    </location>
</feature>
<dbReference type="RefSeq" id="XP_058303176.1">
    <property type="nucleotide sequence ID" value="XM_058456277.1"/>
</dbReference>
<reference evidence="2" key="2">
    <citation type="journal article" date="2023" name="IMA Fungus">
        <title>Comparative genomic study of the Penicillium genus elucidates a diverse pangenome and 15 lateral gene transfer events.</title>
        <authorList>
            <person name="Petersen C."/>
            <person name="Sorensen T."/>
            <person name="Nielsen M.R."/>
            <person name="Sondergaard T.E."/>
            <person name="Sorensen J.L."/>
            <person name="Fitzpatrick D.A."/>
            <person name="Frisvad J.C."/>
            <person name="Nielsen K.L."/>
        </authorList>
    </citation>
    <scope>NUCLEOTIDE SEQUENCE</scope>
    <source>
        <strain evidence="2">IBT 15544</strain>
    </source>
</reference>
<gene>
    <name evidence="2" type="ORF">N7498_009221</name>
</gene>
<evidence type="ECO:0000313" key="3">
    <source>
        <dbReference type="Proteomes" id="UP001150904"/>
    </source>
</evidence>
<reference evidence="2" key="1">
    <citation type="submission" date="2022-12" db="EMBL/GenBank/DDBJ databases">
        <authorList>
            <person name="Petersen C."/>
        </authorList>
    </citation>
    <scope>NUCLEOTIDE SEQUENCE</scope>
    <source>
        <strain evidence="2">IBT 15544</strain>
    </source>
</reference>
<sequence length="529" mass="59389">MSEKSSKPKIPPRDKDRPVPMNWDGTPEELNTQLCLMETKCVIFRRRNQKKTGNGTLEIGADVTSFRKFVQKVDEIPGPDYDNVDAMLDDCYLLALRKTITATACNTFPAAFTENGHVRLERKPIGKPPVAEAYGVKWFYVVDGRYVLTGEKLAEYFPWILGNNRPESLKAKFKGGPRESPFSIGFVSIPTEWTSDDYQVVEYLHLPNGEWVPDQTHDADKEFHTMVKQQKTFTTMRQEFNKLIIILPGTNGGTIRFVPMCRHPDFRLYCGNPAKITQTKMVPLGGCDNYEALKQLNWPGVPKSSSKVVKQPASMRATSKLGRLSSLNSSLKGHTPNPVPSGRKRAAPTNVVEQERDHKVKHLGEWALSSTDAQQSMIHEVLMNLANQNDMEMMIALGKAVEARAKLARAVQAKQTSLLFELAQNFRDATDETLAKIEIRRHRNRRGAAACHHVLFGLQLPAIPTGIQETSAVQDTAHFLRQDEANVPGLNDLFQAAQPKAKNELSEEKSSEKDEEESYRSPTQSADEQ</sequence>
<dbReference type="GeneID" id="83183578"/>
<accession>A0A9W9J6Q6</accession>